<dbReference type="EMBL" id="JALZ01000031">
    <property type="protein sequence ID" value="ETX13273.1"/>
    <property type="molecule type" value="Genomic_DNA"/>
</dbReference>
<gene>
    <name evidence="2" type="ORF">OCH239_12605</name>
</gene>
<feature type="region of interest" description="Disordered" evidence="1">
    <location>
        <begin position="1"/>
        <end position="21"/>
    </location>
</feature>
<proteinExistence type="predicted"/>
<dbReference type="AlphaFoldDB" id="X7EDS0"/>
<keyword evidence="3" id="KW-1185">Reference proteome</keyword>
<name>X7EDS0_9RHOB</name>
<accession>X7EDS0</accession>
<organism evidence="2 3">
    <name type="scientific">Roseivivax halodurans JCM 10272</name>
    <dbReference type="NCBI Taxonomy" id="1449350"/>
    <lineage>
        <taxon>Bacteria</taxon>
        <taxon>Pseudomonadati</taxon>
        <taxon>Pseudomonadota</taxon>
        <taxon>Alphaproteobacteria</taxon>
        <taxon>Rhodobacterales</taxon>
        <taxon>Roseobacteraceae</taxon>
        <taxon>Roseivivax</taxon>
    </lineage>
</organism>
<dbReference type="Proteomes" id="UP000022447">
    <property type="component" value="Unassembled WGS sequence"/>
</dbReference>
<sequence length="114" mass="11349">MFGQGMFLNPANATPEDIQRKREALQAILDGEPRPQSAGAGLAHAAADIVGAFGQRKLDKVERLGRAGATAEVSNALGKNASAFGESVGAFGAGGGASGFGAGLSGLFSLFGGR</sequence>
<comment type="caution">
    <text evidence="2">The sequence shown here is derived from an EMBL/GenBank/DDBJ whole genome shotgun (WGS) entry which is preliminary data.</text>
</comment>
<evidence type="ECO:0000313" key="2">
    <source>
        <dbReference type="EMBL" id="ETX13273.1"/>
    </source>
</evidence>
<evidence type="ECO:0000313" key="3">
    <source>
        <dbReference type="Proteomes" id="UP000022447"/>
    </source>
</evidence>
<evidence type="ECO:0000256" key="1">
    <source>
        <dbReference type="SAM" id="MobiDB-lite"/>
    </source>
</evidence>
<protein>
    <submittedName>
        <fullName evidence="2">Uncharacterized protein</fullName>
    </submittedName>
</protein>
<dbReference type="STRING" id="1449350.OCH239_12605"/>
<dbReference type="RefSeq" id="WP_037265542.1">
    <property type="nucleotide sequence ID" value="NZ_JALZ01000031.1"/>
</dbReference>
<reference evidence="2 3" key="1">
    <citation type="submission" date="2014-01" db="EMBL/GenBank/DDBJ databases">
        <title>Roseivivax halodurans JCM 10272 Genome Sequencing.</title>
        <authorList>
            <person name="Lai Q."/>
            <person name="Li G."/>
            <person name="Shao Z."/>
        </authorList>
    </citation>
    <scope>NUCLEOTIDE SEQUENCE [LARGE SCALE GENOMIC DNA]</scope>
    <source>
        <strain evidence="2 3">JCM 10272</strain>
    </source>
</reference>